<accession>A0A8H5G6X6</accession>
<dbReference type="OrthoDB" id="2192830at2759"/>
<dbReference type="AlphaFoldDB" id="A0A8H5G6X6"/>
<reference evidence="1 2" key="1">
    <citation type="journal article" date="2020" name="ISME J.">
        <title>Uncovering the hidden diversity of litter-decomposition mechanisms in mushroom-forming fungi.</title>
        <authorList>
            <person name="Floudas D."/>
            <person name="Bentzer J."/>
            <person name="Ahren D."/>
            <person name="Johansson T."/>
            <person name="Persson P."/>
            <person name="Tunlid A."/>
        </authorList>
    </citation>
    <scope>NUCLEOTIDE SEQUENCE [LARGE SCALE GENOMIC DNA]</scope>
    <source>
        <strain evidence="1 2">CBS 146.42</strain>
    </source>
</reference>
<organism evidence="1 2">
    <name type="scientific">Leucocoprinus leucothites</name>
    <dbReference type="NCBI Taxonomy" id="201217"/>
    <lineage>
        <taxon>Eukaryota</taxon>
        <taxon>Fungi</taxon>
        <taxon>Dikarya</taxon>
        <taxon>Basidiomycota</taxon>
        <taxon>Agaricomycotina</taxon>
        <taxon>Agaricomycetes</taxon>
        <taxon>Agaricomycetidae</taxon>
        <taxon>Agaricales</taxon>
        <taxon>Agaricineae</taxon>
        <taxon>Agaricaceae</taxon>
        <taxon>Leucocoprinus</taxon>
    </lineage>
</organism>
<gene>
    <name evidence="1" type="ORF">D9756_002978</name>
</gene>
<name>A0A8H5G6X6_9AGAR</name>
<keyword evidence="2" id="KW-1185">Reference proteome</keyword>
<comment type="caution">
    <text evidence="1">The sequence shown here is derived from an EMBL/GenBank/DDBJ whole genome shotgun (WGS) entry which is preliminary data.</text>
</comment>
<evidence type="ECO:0000313" key="1">
    <source>
        <dbReference type="EMBL" id="KAF5359509.1"/>
    </source>
</evidence>
<dbReference type="EMBL" id="JAACJO010000004">
    <property type="protein sequence ID" value="KAF5359509.1"/>
    <property type="molecule type" value="Genomic_DNA"/>
</dbReference>
<proteinExistence type="predicted"/>
<protein>
    <submittedName>
        <fullName evidence="1">Uncharacterized protein</fullName>
    </submittedName>
</protein>
<dbReference type="Proteomes" id="UP000559027">
    <property type="component" value="Unassembled WGS sequence"/>
</dbReference>
<evidence type="ECO:0000313" key="2">
    <source>
        <dbReference type="Proteomes" id="UP000559027"/>
    </source>
</evidence>
<sequence>MCSKPRRATSKPEDIAFDSDTSYLSRARWIWTIKLGISLVALDALGPETASDPTYAEDSLLIFARVLCGCLAAWIAETLAFHSGILFSCFVILRALSLFKQLFSSLRFTTSAPSSDESTPPDFNLALIPLTLFYSSLTKLFLLFLLTIWTPHSPSPPPSPASYPQIQSSWFNTLRFDPTSAIPSMLSDLSKVLDDDRLDREWVIRNILGGMSAGFGLRVILDIHPFFSTLIILSGWASKTAMAQIVGEWVGGGTQMSQAWLAHSIP</sequence>